<name>A0A1V9YS16_9STRA</name>
<dbReference type="EMBL" id="JNBS01003205">
    <property type="protein sequence ID" value="OQR88467.1"/>
    <property type="molecule type" value="Genomic_DNA"/>
</dbReference>
<accession>A0A1V9YS16</accession>
<organism evidence="1 2">
    <name type="scientific">Thraustotheca clavata</name>
    <dbReference type="NCBI Taxonomy" id="74557"/>
    <lineage>
        <taxon>Eukaryota</taxon>
        <taxon>Sar</taxon>
        <taxon>Stramenopiles</taxon>
        <taxon>Oomycota</taxon>
        <taxon>Saprolegniomycetes</taxon>
        <taxon>Saprolegniales</taxon>
        <taxon>Achlyaceae</taxon>
        <taxon>Thraustotheca</taxon>
    </lineage>
</organism>
<gene>
    <name evidence="1" type="ORF">THRCLA_22859</name>
</gene>
<evidence type="ECO:0000313" key="1">
    <source>
        <dbReference type="EMBL" id="OQR88467.1"/>
    </source>
</evidence>
<dbReference type="AlphaFoldDB" id="A0A1V9YS16"/>
<proteinExistence type="predicted"/>
<reference evidence="1 2" key="1">
    <citation type="journal article" date="2014" name="Genome Biol. Evol.">
        <title>The secreted proteins of Achlya hypogyna and Thraustotheca clavata identify the ancestral oomycete secretome and reveal gene acquisitions by horizontal gene transfer.</title>
        <authorList>
            <person name="Misner I."/>
            <person name="Blouin N."/>
            <person name="Leonard G."/>
            <person name="Richards T.A."/>
            <person name="Lane C.E."/>
        </authorList>
    </citation>
    <scope>NUCLEOTIDE SEQUENCE [LARGE SCALE GENOMIC DNA]</scope>
    <source>
        <strain evidence="1 2">ATCC 34112</strain>
    </source>
</reference>
<dbReference type="Proteomes" id="UP000243217">
    <property type="component" value="Unassembled WGS sequence"/>
</dbReference>
<comment type="caution">
    <text evidence="1">The sequence shown here is derived from an EMBL/GenBank/DDBJ whole genome shotgun (WGS) entry which is preliminary data.</text>
</comment>
<keyword evidence="2" id="KW-1185">Reference proteome</keyword>
<evidence type="ECO:0000313" key="2">
    <source>
        <dbReference type="Proteomes" id="UP000243217"/>
    </source>
</evidence>
<dbReference type="OrthoDB" id="79152at2759"/>
<sequence length="211" mass="24178">MTRKRKSTSIECDEDAVSPGDSIIQECSHIRTREQYCSTNNGLARSRWLQRNHPEHITCFEGVPTHKNIILPLSIVIVKDYLNMASTKHDRLGNPILPTQHNSFSHVNAAKSALIYLYKSHGPIEAKLVDMMRDFMQGYQRRVAELKEKGEMKITEGKEPISRDAYIFLAKEAILSHSDHLLNIMSHTFLIMCWNLIARATSCASLMLYYK</sequence>
<protein>
    <submittedName>
        <fullName evidence="1">Uncharacterized protein</fullName>
    </submittedName>
</protein>